<sequence>MLAWCQGRVSCIAAKSLWIAGFCGLTSSAALYCCAGAIVGALNPPEAAVAAFAVDYIRIRCLGIPLVLLGFVCTGVFRGFKDTRTPLVGAVLSAAVSLGLNYLLLYVMQLGVVGSAIAITAAQAVSCCLLLTALLSGGKVFPRHLTSPPPLSATLPTLKLGAVLGTRNVISFGMVLYASALSIRMGSAHQASFEVIRQVWILTIQFFECLNVAAQALLASYLGKEPVL</sequence>
<dbReference type="OrthoDB" id="2126698at2759"/>
<dbReference type="AlphaFoldDB" id="A0A2J8ABR5"/>
<keyword evidence="5 6" id="KW-0472">Membrane</keyword>
<dbReference type="InterPro" id="IPR044644">
    <property type="entry name" value="DinF-like"/>
</dbReference>
<protein>
    <submittedName>
        <fullName evidence="7">MATE efflux family protein 1</fullName>
    </submittedName>
</protein>
<dbReference type="GO" id="GO:0015297">
    <property type="term" value="F:antiporter activity"/>
    <property type="evidence" value="ECO:0007669"/>
    <property type="project" value="InterPro"/>
</dbReference>
<dbReference type="PANTHER" id="PTHR42893:SF46">
    <property type="entry name" value="PROTEIN DETOXIFICATION 44, CHLOROPLASTIC"/>
    <property type="match status" value="1"/>
</dbReference>
<dbReference type="GO" id="GO:0042910">
    <property type="term" value="F:xenobiotic transmembrane transporter activity"/>
    <property type="evidence" value="ECO:0007669"/>
    <property type="project" value="InterPro"/>
</dbReference>
<proteinExistence type="inferred from homology"/>
<comment type="similarity">
    <text evidence="2">Belongs to the multi antimicrobial extrusion (MATE) (TC 2.A.66.1) family.</text>
</comment>
<feature type="transmembrane region" description="Helical" evidence="6">
    <location>
        <begin position="112"/>
        <end position="137"/>
    </location>
</feature>
<evidence type="ECO:0000256" key="5">
    <source>
        <dbReference type="ARBA" id="ARBA00023136"/>
    </source>
</evidence>
<feature type="transmembrane region" description="Helical" evidence="6">
    <location>
        <begin position="17"/>
        <end position="42"/>
    </location>
</feature>
<keyword evidence="3 6" id="KW-0812">Transmembrane</keyword>
<accession>A0A2J8ABR5</accession>
<dbReference type="InterPro" id="IPR002528">
    <property type="entry name" value="MATE_fam"/>
</dbReference>
<evidence type="ECO:0000256" key="6">
    <source>
        <dbReference type="SAM" id="Phobius"/>
    </source>
</evidence>
<evidence type="ECO:0000256" key="2">
    <source>
        <dbReference type="ARBA" id="ARBA00010199"/>
    </source>
</evidence>
<keyword evidence="4 6" id="KW-1133">Transmembrane helix</keyword>
<organism evidence="7 8">
    <name type="scientific">Tetrabaena socialis</name>
    <dbReference type="NCBI Taxonomy" id="47790"/>
    <lineage>
        <taxon>Eukaryota</taxon>
        <taxon>Viridiplantae</taxon>
        <taxon>Chlorophyta</taxon>
        <taxon>core chlorophytes</taxon>
        <taxon>Chlorophyceae</taxon>
        <taxon>CS clade</taxon>
        <taxon>Chlamydomonadales</taxon>
        <taxon>Tetrabaenaceae</taxon>
        <taxon>Tetrabaena</taxon>
    </lineage>
</organism>
<dbReference type="EMBL" id="PGGS01000072">
    <property type="protein sequence ID" value="PNH09968.1"/>
    <property type="molecule type" value="Genomic_DNA"/>
</dbReference>
<reference evidence="7 8" key="1">
    <citation type="journal article" date="2017" name="Mol. Biol. Evol.">
        <title>The 4-celled Tetrabaena socialis nuclear genome reveals the essential components for genetic control of cell number at the origin of multicellularity in the volvocine lineage.</title>
        <authorList>
            <person name="Featherston J."/>
            <person name="Arakaki Y."/>
            <person name="Hanschen E.R."/>
            <person name="Ferris P.J."/>
            <person name="Michod R.E."/>
            <person name="Olson B.J.S.C."/>
            <person name="Nozaki H."/>
            <person name="Durand P.M."/>
        </authorList>
    </citation>
    <scope>NUCLEOTIDE SEQUENCE [LARGE SCALE GENOMIC DNA]</scope>
    <source>
        <strain evidence="7 8">NIES-571</strain>
    </source>
</reference>
<dbReference type="PANTHER" id="PTHR42893">
    <property type="entry name" value="PROTEIN DETOXIFICATION 44, CHLOROPLASTIC-RELATED"/>
    <property type="match status" value="1"/>
</dbReference>
<evidence type="ECO:0000313" key="7">
    <source>
        <dbReference type="EMBL" id="PNH09968.1"/>
    </source>
</evidence>
<evidence type="ECO:0000256" key="3">
    <source>
        <dbReference type="ARBA" id="ARBA00022692"/>
    </source>
</evidence>
<evidence type="ECO:0000256" key="4">
    <source>
        <dbReference type="ARBA" id="ARBA00022989"/>
    </source>
</evidence>
<name>A0A2J8ABR5_9CHLO</name>
<dbReference type="GO" id="GO:0016020">
    <property type="term" value="C:membrane"/>
    <property type="evidence" value="ECO:0007669"/>
    <property type="project" value="UniProtKB-SubCell"/>
</dbReference>
<comment type="caution">
    <text evidence="7">The sequence shown here is derived from an EMBL/GenBank/DDBJ whole genome shotgun (WGS) entry which is preliminary data.</text>
</comment>
<dbReference type="Proteomes" id="UP000236333">
    <property type="component" value="Unassembled WGS sequence"/>
</dbReference>
<evidence type="ECO:0000256" key="1">
    <source>
        <dbReference type="ARBA" id="ARBA00004141"/>
    </source>
</evidence>
<evidence type="ECO:0000313" key="8">
    <source>
        <dbReference type="Proteomes" id="UP000236333"/>
    </source>
</evidence>
<feature type="transmembrane region" description="Helical" evidence="6">
    <location>
        <begin position="86"/>
        <end position="105"/>
    </location>
</feature>
<keyword evidence="8" id="KW-1185">Reference proteome</keyword>
<dbReference type="Pfam" id="PF01554">
    <property type="entry name" value="MatE"/>
    <property type="match status" value="1"/>
</dbReference>
<comment type="subcellular location">
    <subcellularLocation>
        <location evidence="1">Membrane</location>
        <topology evidence="1">Multi-pass membrane protein</topology>
    </subcellularLocation>
</comment>
<feature type="transmembrane region" description="Helical" evidence="6">
    <location>
        <begin position="62"/>
        <end position="80"/>
    </location>
</feature>
<gene>
    <name evidence="7" type="ORF">TSOC_003378</name>
</gene>